<dbReference type="RefSeq" id="WP_131851324.1">
    <property type="nucleotide sequence ID" value="NZ_SKFH01000007.1"/>
</dbReference>
<evidence type="ECO:0000313" key="5">
    <source>
        <dbReference type="Proteomes" id="UP000295164"/>
    </source>
</evidence>
<keyword evidence="2" id="KW-0732">Signal</keyword>
<gene>
    <name evidence="4" type="ORF">E0486_06435</name>
</gene>
<dbReference type="OrthoDB" id="1522602at2"/>
<sequence length="452" mass="51496">MNRILALTIVLFSCMGNLFARPEPKGDPGSQISDSRSAAPHFRLRPSDSPTSPVGDIHSAKLYRPGDQTSFPMIALGSIESLELHFDDMEADVKNYYYSYQLCDADWTPSVLHTFEYIRGFANNRISNYRISSITSSRYTHYQAVLPDRNCQPMLSGNYLLRVFINGDTSQIAFTKRFVVYENKAKLAVQLLQPYNAAVYNTHHKLHIGITPDNNKLNLMGPQDFTVVILQNNNWVTSKTINQPTIYRGNYYEYSDESITAMPAGMEWRWLDLRSLRLMSERVEKINSQRDTTQVYVKTDAPRNGNIRVQYRDNNGAYSVEAIDNLNPFWQSEYGNVHFSFRPPGGTPYKDRDVYIFGELTGWLQDAPGPMTFNEERGVYESELLLKQGYYNYLYVTVPKGQAGPADFSGTEGNNWVTDNQYTVLVYYRAFGARYDAIVSAATVTSVFGSNR</sequence>
<dbReference type="Gene3D" id="2.60.40.10">
    <property type="entry name" value="Immunoglobulins"/>
    <property type="match status" value="1"/>
</dbReference>
<protein>
    <submittedName>
        <fullName evidence="4">DUF5103 domain-containing protein</fullName>
    </submittedName>
</protein>
<feature type="signal peptide" evidence="2">
    <location>
        <begin position="1"/>
        <end position="20"/>
    </location>
</feature>
<dbReference type="Proteomes" id="UP000295164">
    <property type="component" value="Unassembled WGS sequence"/>
</dbReference>
<dbReference type="EMBL" id="SKFH01000007">
    <property type="protein sequence ID" value="TCZ73305.1"/>
    <property type="molecule type" value="Genomic_DNA"/>
</dbReference>
<feature type="chain" id="PRO_5020224340" evidence="2">
    <location>
        <begin position="21"/>
        <end position="452"/>
    </location>
</feature>
<proteinExistence type="predicted"/>
<reference evidence="4 5" key="1">
    <citation type="submission" date="2019-03" db="EMBL/GenBank/DDBJ databases">
        <authorList>
            <person name="Kim M.K.M."/>
        </authorList>
    </citation>
    <scope>NUCLEOTIDE SEQUENCE [LARGE SCALE GENOMIC DNA]</scope>
    <source>
        <strain evidence="4 5">17J68-15</strain>
    </source>
</reference>
<organism evidence="4 5">
    <name type="scientific">Flaviaesturariibacter aridisoli</name>
    <dbReference type="NCBI Taxonomy" id="2545761"/>
    <lineage>
        <taxon>Bacteria</taxon>
        <taxon>Pseudomonadati</taxon>
        <taxon>Bacteroidota</taxon>
        <taxon>Chitinophagia</taxon>
        <taxon>Chitinophagales</taxon>
        <taxon>Chitinophagaceae</taxon>
        <taxon>Flaviaestuariibacter</taxon>
    </lineage>
</organism>
<evidence type="ECO:0000256" key="1">
    <source>
        <dbReference type="SAM" id="MobiDB-lite"/>
    </source>
</evidence>
<evidence type="ECO:0000313" key="4">
    <source>
        <dbReference type="EMBL" id="TCZ73305.1"/>
    </source>
</evidence>
<comment type="caution">
    <text evidence="4">The sequence shown here is derived from an EMBL/GenBank/DDBJ whole genome shotgun (WGS) entry which is preliminary data.</text>
</comment>
<accession>A0A4R4E6I8</accession>
<feature type="region of interest" description="Disordered" evidence="1">
    <location>
        <begin position="23"/>
        <end position="55"/>
    </location>
</feature>
<evidence type="ECO:0000256" key="2">
    <source>
        <dbReference type="SAM" id="SignalP"/>
    </source>
</evidence>
<dbReference type="InterPro" id="IPR031345">
    <property type="entry name" value="T9SS_Plug_N"/>
</dbReference>
<keyword evidence="5" id="KW-1185">Reference proteome</keyword>
<name>A0A4R4E6I8_9BACT</name>
<dbReference type="InterPro" id="IPR013783">
    <property type="entry name" value="Ig-like_fold"/>
</dbReference>
<evidence type="ECO:0000259" key="3">
    <source>
        <dbReference type="Pfam" id="PF17116"/>
    </source>
</evidence>
<dbReference type="AlphaFoldDB" id="A0A4R4E6I8"/>
<feature type="domain" description="Type 9 secretion system plug protein N-terminal" evidence="3">
    <location>
        <begin position="57"/>
        <end position="182"/>
    </location>
</feature>
<dbReference type="Pfam" id="PF17116">
    <property type="entry name" value="T9SS_plug_1st"/>
    <property type="match status" value="1"/>
</dbReference>